<dbReference type="AlphaFoldDB" id="A0A8J2X9V1"/>
<organism evidence="2 3">
    <name type="scientific">Compostibacillus humi</name>
    <dbReference type="NCBI Taxonomy" id="1245525"/>
    <lineage>
        <taxon>Bacteria</taxon>
        <taxon>Bacillati</taxon>
        <taxon>Bacillota</taxon>
        <taxon>Bacilli</taxon>
        <taxon>Bacillales</taxon>
        <taxon>Bacillaceae</taxon>
        <taxon>Compostibacillus</taxon>
    </lineage>
</organism>
<dbReference type="EMBL" id="BMEV01000058">
    <property type="protein sequence ID" value="GFZ84663.1"/>
    <property type="molecule type" value="Genomic_DNA"/>
</dbReference>
<proteinExistence type="predicted"/>
<dbReference type="Proteomes" id="UP000602050">
    <property type="component" value="Unassembled WGS sequence"/>
</dbReference>
<keyword evidence="3" id="KW-1185">Reference proteome</keyword>
<protein>
    <recommendedName>
        <fullName evidence="4">ParB/Sulfiredoxin domain-containing protein</fullName>
    </recommendedName>
</protein>
<gene>
    <name evidence="2" type="ORF">GCM10010978_26250</name>
</gene>
<evidence type="ECO:0000256" key="1">
    <source>
        <dbReference type="SAM" id="MobiDB-lite"/>
    </source>
</evidence>
<reference evidence="2" key="2">
    <citation type="submission" date="2020-09" db="EMBL/GenBank/DDBJ databases">
        <authorList>
            <person name="Sun Q."/>
            <person name="Zhou Y."/>
        </authorList>
    </citation>
    <scope>NUCLEOTIDE SEQUENCE</scope>
    <source>
        <strain evidence="2">CGMCC 1.12360</strain>
    </source>
</reference>
<sequence length="521" mass="60392">MTYFERPIHKEMYAKDLTLSKTNPRFPHPVKSEKEAILTFFQLKKVGPKKIEQIIQDIFETKVVLEDFIVLKENERYVVYDGNRRLTALKLFLGNNSEIIKDKYKRTYELIKTLKEEYNISTIPLSVKVYTDKNSMANHVLKIHSGQQGGVGQIPWDSNEKDSFKARHLNQPLSLGNKIYKKLQNSPDLKDLYNKIKNEAYTTTFDRIFSFLDIRTRIFKLEYGRHVDVDNEIHFNKICEMIEFFIAKNANVGDVYTKQKAISFFESIDPIEDINDNIKSKTFETTKVITKKTDIQGTNANSGRNLDDNTSKTNNSTVNGHDIGTSITGSNTNIGTTISIGRNPGGRPRKKPSEYNSLIEAYYFKNKFRKNDRINGIMDEIKHLQYKDFGLSVNFLIRSLLETYAYEYVKVFSSLEKDNPNRLKGLTVKNFSDKELSEKYFDYIANHIGKLENGKYSTIGKQILTYFNKNNNIAITQKLNHYVHIPDFIPTSTENLETWSVVYKILHAMDNIIESYTGQDY</sequence>
<evidence type="ECO:0000313" key="3">
    <source>
        <dbReference type="Proteomes" id="UP000602050"/>
    </source>
</evidence>
<accession>A0A8J2X9V1</accession>
<comment type="caution">
    <text evidence="2">The sequence shown here is derived from an EMBL/GenBank/DDBJ whole genome shotgun (WGS) entry which is preliminary data.</text>
</comment>
<name>A0A8J2X9V1_9BACI</name>
<evidence type="ECO:0000313" key="2">
    <source>
        <dbReference type="EMBL" id="GFZ84663.1"/>
    </source>
</evidence>
<evidence type="ECO:0008006" key="4">
    <source>
        <dbReference type="Google" id="ProtNLM"/>
    </source>
</evidence>
<feature type="region of interest" description="Disordered" evidence="1">
    <location>
        <begin position="298"/>
        <end position="326"/>
    </location>
</feature>
<dbReference type="RefSeq" id="WP_188392872.1">
    <property type="nucleotide sequence ID" value="NZ_BMEV01000058.1"/>
</dbReference>
<reference evidence="2" key="1">
    <citation type="journal article" date="2014" name="Int. J. Syst. Evol. Microbiol.">
        <title>Complete genome sequence of Corynebacterium casei LMG S-19264T (=DSM 44701T), isolated from a smear-ripened cheese.</title>
        <authorList>
            <consortium name="US DOE Joint Genome Institute (JGI-PGF)"/>
            <person name="Walter F."/>
            <person name="Albersmeier A."/>
            <person name="Kalinowski J."/>
            <person name="Ruckert C."/>
        </authorList>
    </citation>
    <scope>NUCLEOTIDE SEQUENCE</scope>
    <source>
        <strain evidence="2">CGMCC 1.12360</strain>
    </source>
</reference>